<feature type="domain" description="MBD" evidence="1">
    <location>
        <begin position="4"/>
        <end position="75"/>
    </location>
</feature>
<dbReference type="Gene3D" id="3.30.890.10">
    <property type="entry name" value="Methyl-cpg-binding Protein 2, Chain A"/>
    <property type="match status" value="1"/>
</dbReference>
<protein>
    <recommendedName>
        <fullName evidence="1">MBD domain-containing protein</fullName>
    </recommendedName>
</protein>
<sequence>MSSSMPPSVPCPELGSGWTLQVVPRRTGKQVDRYWYNPEGRRFRSRAEVDRFLNAEKPVKHSVVQGKYDIGQTISKSFQEEGSDSQRYFSGTITAFDEKRRLYKVVYEDHDEEELSEDEMERLVMVKNQNGEKAIIDILRLEFL</sequence>
<evidence type="ECO:0000313" key="2">
    <source>
        <dbReference type="EMBL" id="KAL3785324.1"/>
    </source>
</evidence>
<accession>A0ABD3PC86</accession>
<dbReference type="Gene3D" id="2.30.30.140">
    <property type="match status" value="1"/>
</dbReference>
<dbReference type="EMBL" id="JABMIG020000217">
    <property type="protein sequence ID" value="KAL3785324.1"/>
    <property type="molecule type" value="Genomic_DNA"/>
</dbReference>
<dbReference type="Proteomes" id="UP001516023">
    <property type="component" value="Unassembled WGS sequence"/>
</dbReference>
<evidence type="ECO:0000313" key="3">
    <source>
        <dbReference type="Proteomes" id="UP001516023"/>
    </source>
</evidence>
<dbReference type="PROSITE" id="PS50982">
    <property type="entry name" value="MBD"/>
    <property type="match status" value="1"/>
</dbReference>
<dbReference type="InterPro" id="IPR001739">
    <property type="entry name" value="Methyl_CpG_DNA-bd"/>
</dbReference>
<dbReference type="AlphaFoldDB" id="A0ABD3PC86"/>
<dbReference type="Pfam" id="PF21743">
    <property type="entry name" value="PTM_DIR17_Tudor"/>
    <property type="match status" value="1"/>
</dbReference>
<dbReference type="InterPro" id="IPR016177">
    <property type="entry name" value="DNA-bd_dom_sf"/>
</dbReference>
<proteinExistence type="predicted"/>
<dbReference type="SUPFAM" id="SSF54171">
    <property type="entry name" value="DNA-binding domain"/>
    <property type="match status" value="1"/>
</dbReference>
<reference evidence="2 3" key="1">
    <citation type="journal article" date="2020" name="G3 (Bethesda)">
        <title>Improved Reference Genome for Cyclotella cryptica CCMP332, a Model for Cell Wall Morphogenesis, Salinity Adaptation, and Lipid Production in Diatoms (Bacillariophyta).</title>
        <authorList>
            <person name="Roberts W.R."/>
            <person name="Downey K.M."/>
            <person name="Ruck E.C."/>
            <person name="Traller J.C."/>
            <person name="Alverson A.J."/>
        </authorList>
    </citation>
    <scope>NUCLEOTIDE SEQUENCE [LARGE SCALE GENOMIC DNA]</scope>
    <source>
        <strain evidence="2 3">CCMP332</strain>
    </source>
</reference>
<dbReference type="SUPFAM" id="SSF63748">
    <property type="entry name" value="Tudor/PWWP/MBT"/>
    <property type="match status" value="1"/>
</dbReference>
<dbReference type="Pfam" id="PF01429">
    <property type="entry name" value="MBD"/>
    <property type="match status" value="1"/>
</dbReference>
<dbReference type="SMART" id="SM00391">
    <property type="entry name" value="MBD"/>
    <property type="match status" value="1"/>
</dbReference>
<dbReference type="InterPro" id="IPR047365">
    <property type="entry name" value="Tudor_AtPTM-like"/>
</dbReference>
<gene>
    <name evidence="2" type="ORF">HJC23_008888</name>
</gene>
<dbReference type="PANTHER" id="PTHR37384">
    <property type="entry name" value="OS01G0835600 PROTEIN"/>
    <property type="match status" value="1"/>
</dbReference>
<name>A0ABD3PC86_9STRA</name>
<evidence type="ECO:0000259" key="1">
    <source>
        <dbReference type="PROSITE" id="PS50982"/>
    </source>
</evidence>
<dbReference type="PANTHER" id="PTHR37384:SF1">
    <property type="entry name" value="OS01G0835600 PROTEIN"/>
    <property type="match status" value="1"/>
</dbReference>
<comment type="caution">
    <text evidence="2">The sequence shown here is derived from an EMBL/GenBank/DDBJ whole genome shotgun (WGS) entry which is preliminary data.</text>
</comment>
<keyword evidence="3" id="KW-1185">Reference proteome</keyword>
<organism evidence="2 3">
    <name type="scientific">Cyclotella cryptica</name>
    <dbReference type="NCBI Taxonomy" id="29204"/>
    <lineage>
        <taxon>Eukaryota</taxon>
        <taxon>Sar</taxon>
        <taxon>Stramenopiles</taxon>
        <taxon>Ochrophyta</taxon>
        <taxon>Bacillariophyta</taxon>
        <taxon>Coscinodiscophyceae</taxon>
        <taxon>Thalassiosirophycidae</taxon>
        <taxon>Stephanodiscales</taxon>
        <taxon>Stephanodiscaceae</taxon>
        <taxon>Cyclotella</taxon>
    </lineage>
</organism>